<dbReference type="PANTHER" id="PTHR31286">
    <property type="entry name" value="GLYCINE-RICH CELL WALL STRUCTURAL PROTEIN 1.8-LIKE"/>
    <property type="match status" value="1"/>
</dbReference>
<dbReference type="GO" id="GO:0003676">
    <property type="term" value="F:nucleic acid binding"/>
    <property type="evidence" value="ECO:0007669"/>
    <property type="project" value="InterPro"/>
</dbReference>
<gene>
    <name evidence="4" type="ORF">SLEP1_g4423</name>
</gene>
<proteinExistence type="predicted"/>
<keyword evidence="1" id="KW-0862">Zinc</keyword>
<dbReference type="Pfam" id="PF14111">
    <property type="entry name" value="DUF4283"/>
    <property type="match status" value="1"/>
</dbReference>
<sequence length="450" mass="49961">MAEDGSHPSKPKIPKVRIPKSIWQRLCAPWKNAVIIKLLGKFVNFHSLHSRLLKEWRTESEFEVIDVGLGYYIVKFSSPQDCAMVLTGGPYKMFDHYLAVQPWEPGFHPARAKAPKTAVWVKLHGVPIVCFHEAICLYLGSKIGKSIKVDPTTLLAARGKFARVCVEVDLSQPLPSSVDLDLEELPQSLIPVEFEGLHKICFQCGEFGHTENYCRFKNPGKASPVGNPSSKAMVELTQTLKPNPEENDMTFGPWMVQQRKPRRQQQPRRSVEPSNRFAVMSELMGEETDLLNSNMVTEPLLAGSSPQTEESTEQVKPMDITIPSPHLAPSTDFVKPQPKRRKAKSGGPIPKDSKPTIPKPYQPSQGTNKQKELSSLLPTMAEIRSNKVPVPRSTSSMIEVHPQHYPLSLAPAPDQNHVPVLASVDPAIMVKIHPPQAADSVQPTLTTPSN</sequence>
<evidence type="ECO:0000313" key="4">
    <source>
        <dbReference type="EMBL" id="GKU90432.1"/>
    </source>
</evidence>
<dbReference type="InterPro" id="IPR040256">
    <property type="entry name" value="At4g02000-like"/>
</dbReference>
<protein>
    <recommendedName>
        <fullName evidence="3">CCHC-type domain-containing protein</fullName>
    </recommendedName>
</protein>
<evidence type="ECO:0000256" key="1">
    <source>
        <dbReference type="PROSITE-ProRule" id="PRU00047"/>
    </source>
</evidence>
<comment type="caution">
    <text evidence="4">The sequence shown here is derived from an EMBL/GenBank/DDBJ whole genome shotgun (WGS) entry which is preliminary data.</text>
</comment>
<evidence type="ECO:0000259" key="3">
    <source>
        <dbReference type="PROSITE" id="PS50158"/>
    </source>
</evidence>
<feature type="region of interest" description="Disordered" evidence="2">
    <location>
        <begin position="242"/>
        <end position="276"/>
    </location>
</feature>
<dbReference type="Proteomes" id="UP001054252">
    <property type="component" value="Unassembled WGS sequence"/>
</dbReference>
<keyword evidence="1" id="KW-0863">Zinc-finger</keyword>
<dbReference type="PANTHER" id="PTHR31286:SF99">
    <property type="entry name" value="DUF4283 DOMAIN-CONTAINING PROTEIN"/>
    <property type="match status" value="1"/>
</dbReference>
<reference evidence="4 5" key="1">
    <citation type="journal article" date="2021" name="Commun. Biol.">
        <title>The genome of Shorea leprosula (Dipterocarpaceae) highlights the ecological relevance of drought in aseasonal tropical rainforests.</title>
        <authorList>
            <person name="Ng K.K.S."/>
            <person name="Kobayashi M.J."/>
            <person name="Fawcett J.A."/>
            <person name="Hatakeyama M."/>
            <person name="Paape T."/>
            <person name="Ng C.H."/>
            <person name="Ang C.C."/>
            <person name="Tnah L.H."/>
            <person name="Lee C.T."/>
            <person name="Nishiyama T."/>
            <person name="Sese J."/>
            <person name="O'Brien M.J."/>
            <person name="Copetti D."/>
            <person name="Mohd Noor M.I."/>
            <person name="Ong R.C."/>
            <person name="Putra M."/>
            <person name="Sireger I.Z."/>
            <person name="Indrioko S."/>
            <person name="Kosugi Y."/>
            <person name="Izuno A."/>
            <person name="Isagi Y."/>
            <person name="Lee S.L."/>
            <person name="Shimizu K.K."/>
        </authorList>
    </citation>
    <scope>NUCLEOTIDE SEQUENCE [LARGE SCALE GENOMIC DNA]</scope>
    <source>
        <strain evidence="4">214</strain>
    </source>
</reference>
<name>A0AAV5HV29_9ROSI</name>
<dbReference type="AlphaFoldDB" id="A0AAV5HV29"/>
<dbReference type="GO" id="GO:0008270">
    <property type="term" value="F:zinc ion binding"/>
    <property type="evidence" value="ECO:0007669"/>
    <property type="project" value="UniProtKB-KW"/>
</dbReference>
<dbReference type="InterPro" id="IPR001878">
    <property type="entry name" value="Znf_CCHC"/>
</dbReference>
<dbReference type="PROSITE" id="PS50158">
    <property type="entry name" value="ZF_CCHC"/>
    <property type="match status" value="1"/>
</dbReference>
<keyword evidence="5" id="KW-1185">Reference proteome</keyword>
<dbReference type="EMBL" id="BPVZ01000004">
    <property type="protein sequence ID" value="GKU90432.1"/>
    <property type="molecule type" value="Genomic_DNA"/>
</dbReference>
<evidence type="ECO:0000256" key="2">
    <source>
        <dbReference type="SAM" id="MobiDB-lite"/>
    </source>
</evidence>
<evidence type="ECO:0000313" key="5">
    <source>
        <dbReference type="Proteomes" id="UP001054252"/>
    </source>
</evidence>
<accession>A0AAV5HV29</accession>
<dbReference type="InterPro" id="IPR025558">
    <property type="entry name" value="DUF4283"/>
</dbReference>
<feature type="region of interest" description="Disordered" evidence="2">
    <location>
        <begin position="300"/>
        <end position="372"/>
    </location>
</feature>
<feature type="domain" description="CCHC-type" evidence="3">
    <location>
        <begin position="201"/>
        <end position="215"/>
    </location>
</feature>
<keyword evidence="1" id="KW-0479">Metal-binding</keyword>
<organism evidence="4 5">
    <name type="scientific">Rubroshorea leprosula</name>
    <dbReference type="NCBI Taxonomy" id="152421"/>
    <lineage>
        <taxon>Eukaryota</taxon>
        <taxon>Viridiplantae</taxon>
        <taxon>Streptophyta</taxon>
        <taxon>Embryophyta</taxon>
        <taxon>Tracheophyta</taxon>
        <taxon>Spermatophyta</taxon>
        <taxon>Magnoliopsida</taxon>
        <taxon>eudicotyledons</taxon>
        <taxon>Gunneridae</taxon>
        <taxon>Pentapetalae</taxon>
        <taxon>rosids</taxon>
        <taxon>malvids</taxon>
        <taxon>Malvales</taxon>
        <taxon>Dipterocarpaceae</taxon>
        <taxon>Rubroshorea</taxon>
    </lineage>
</organism>